<dbReference type="InterPro" id="IPR000639">
    <property type="entry name" value="Epox_hydrolase-like"/>
</dbReference>
<dbReference type="InterPro" id="IPR029058">
    <property type="entry name" value="AB_hydrolase_fold"/>
</dbReference>
<sequence>MFPSFLPAAVGQLTESESIALAKSIHTQAIATPLSNQPITTAYVRQGGGGTPILLIHGFDSSVLEFRRLLPLLGKENETWAVDLLGFGFTQRLPGIKFSPIAIRTHLHSFWKTLINQPVILVGASMGGAAAIDFTLTYPEAVQKLVLIDSAGLRGGSPLSKFMFPPLDYLAAQFLRSPKVRDRVSRAAYKNQNLATVDALYCGALHLEMPSWPEALIAFTKSGGYTAFRFKQLAEIMSPTLILWGDTDKILGTEDGKRFKRAIPHSQLIWIEDCGHIPHLEQPEITAQHILNFCS</sequence>
<feature type="domain" description="AB hydrolase-1" evidence="1">
    <location>
        <begin position="53"/>
        <end position="288"/>
    </location>
</feature>
<dbReference type="AlphaFoldDB" id="A0A1Z4KQM8"/>
<organism evidence="2 3">
    <name type="scientific">Trichormus variabilis NIES-23</name>
    <dbReference type="NCBI Taxonomy" id="1973479"/>
    <lineage>
        <taxon>Bacteria</taxon>
        <taxon>Bacillati</taxon>
        <taxon>Cyanobacteriota</taxon>
        <taxon>Cyanophyceae</taxon>
        <taxon>Nostocales</taxon>
        <taxon>Nostocaceae</taxon>
        <taxon>Trichormus</taxon>
    </lineage>
</organism>
<dbReference type="SUPFAM" id="SSF53474">
    <property type="entry name" value="alpha/beta-Hydrolases"/>
    <property type="match status" value="1"/>
</dbReference>
<protein>
    <submittedName>
        <fullName evidence="2">2-hydroxy-6-oxohepta-2,4-dienoate hydrolase</fullName>
    </submittedName>
</protein>
<dbReference type="EMBL" id="AP018216">
    <property type="protein sequence ID" value="BAY71284.1"/>
    <property type="molecule type" value="Genomic_DNA"/>
</dbReference>
<dbReference type="PRINTS" id="PR00412">
    <property type="entry name" value="EPOXHYDRLASE"/>
</dbReference>
<evidence type="ECO:0000259" key="1">
    <source>
        <dbReference type="Pfam" id="PF12697"/>
    </source>
</evidence>
<dbReference type="PANTHER" id="PTHR43689">
    <property type="entry name" value="HYDROLASE"/>
    <property type="match status" value="1"/>
</dbReference>
<reference evidence="2 3" key="1">
    <citation type="submission" date="2017-06" db="EMBL/GenBank/DDBJ databases">
        <title>Genome sequencing of cyanobaciteial culture collection at National Institute for Environmental Studies (NIES).</title>
        <authorList>
            <person name="Hirose Y."/>
            <person name="Shimura Y."/>
            <person name="Fujisawa T."/>
            <person name="Nakamura Y."/>
            <person name="Kawachi M."/>
        </authorList>
    </citation>
    <scope>NUCLEOTIDE SEQUENCE [LARGE SCALE GENOMIC DNA]</scope>
    <source>
        <strain evidence="2 3">NIES-23</strain>
    </source>
</reference>
<keyword evidence="2" id="KW-0378">Hydrolase</keyword>
<dbReference type="GO" id="GO:0016787">
    <property type="term" value="F:hydrolase activity"/>
    <property type="evidence" value="ECO:0007669"/>
    <property type="project" value="UniProtKB-KW"/>
</dbReference>
<gene>
    <name evidence="2" type="ORF">NIES23_41010</name>
</gene>
<accession>A0A1Z4KQM8</accession>
<dbReference type="PRINTS" id="PR00111">
    <property type="entry name" value="ABHYDROLASE"/>
</dbReference>
<dbReference type="Pfam" id="PF12697">
    <property type="entry name" value="Abhydrolase_6"/>
    <property type="match status" value="1"/>
</dbReference>
<proteinExistence type="predicted"/>
<dbReference type="Proteomes" id="UP000217507">
    <property type="component" value="Chromosome"/>
</dbReference>
<dbReference type="PANTHER" id="PTHR43689:SF8">
    <property type="entry name" value="ALPHA_BETA-HYDROLASES SUPERFAMILY PROTEIN"/>
    <property type="match status" value="1"/>
</dbReference>
<evidence type="ECO:0000313" key="3">
    <source>
        <dbReference type="Proteomes" id="UP000217507"/>
    </source>
</evidence>
<evidence type="ECO:0000313" key="2">
    <source>
        <dbReference type="EMBL" id="BAY71284.1"/>
    </source>
</evidence>
<name>A0A1Z4KQM8_ANAVA</name>
<dbReference type="InterPro" id="IPR000073">
    <property type="entry name" value="AB_hydrolase_1"/>
</dbReference>
<dbReference type="Gene3D" id="3.40.50.1820">
    <property type="entry name" value="alpha/beta hydrolase"/>
    <property type="match status" value="1"/>
</dbReference>